<evidence type="ECO:0000313" key="1">
    <source>
        <dbReference type="EMBL" id="BDR92937.1"/>
    </source>
</evidence>
<dbReference type="Proteomes" id="UP001060771">
    <property type="component" value="Chromosome"/>
</dbReference>
<dbReference type="EMBL" id="BMNM01000013">
    <property type="protein sequence ID" value="GGI85730.1"/>
    <property type="molecule type" value="Genomic_DNA"/>
</dbReference>
<reference evidence="4" key="3">
    <citation type="submission" date="2022-09" db="EMBL/GenBank/DDBJ databases">
        <title>Complete genome sequence of Vulcanisaeta souniana.</title>
        <authorList>
            <person name="Kato S."/>
            <person name="Itoh T."/>
            <person name="Ohkuma M."/>
        </authorList>
    </citation>
    <scope>NUCLEOTIDE SEQUENCE [LARGE SCALE GENOMIC DNA]</scope>
    <source>
        <strain evidence="4">JCM 11219</strain>
    </source>
</reference>
<evidence type="ECO:0000313" key="4">
    <source>
        <dbReference type="Proteomes" id="UP001060771"/>
    </source>
</evidence>
<dbReference type="RefSeq" id="WP_229709950.1">
    <property type="nucleotide sequence ID" value="NZ_AP026830.1"/>
</dbReference>
<keyword evidence="4" id="KW-1185">Reference proteome</keyword>
<name>A0A830E5U5_9CREN</name>
<organism evidence="2 3">
    <name type="scientific">Vulcanisaeta souniana JCM 11219</name>
    <dbReference type="NCBI Taxonomy" id="1293586"/>
    <lineage>
        <taxon>Archaea</taxon>
        <taxon>Thermoproteota</taxon>
        <taxon>Thermoprotei</taxon>
        <taxon>Thermoproteales</taxon>
        <taxon>Thermoproteaceae</taxon>
        <taxon>Vulcanisaeta</taxon>
    </lineage>
</organism>
<evidence type="ECO:0000313" key="2">
    <source>
        <dbReference type="EMBL" id="GGI85730.1"/>
    </source>
</evidence>
<gene>
    <name evidence="2" type="ORF">GCM10007112_23520</name>
    <name evidence="1" type="ORF">Vsou_20300</name>
</gene>
<protein>
    <recommendedName>
        <fullName evidence="5">Aspartyl protease</fullName>
    </recommendedName>
</protein>
<evidence type="ECO:0008006" key="5">
    <source>
        <dbReference type="Google" id="ProtNLM"/>
    </source>
</evidence>
<sequence>MRRGLGVIEADRSRAWVKIEGKGEIVPVLVSNMVDKVLTGVTTLEVLELEVDPMTGKLRERTLLLY</sequence>
<dbReference type="Proteomes" id="UP000657075">
    <property type="component" value="Unassembled WGS sequence"/>
</dbReference>
<dbReference type="GeneID" id="76207570"/>
<reference evidence="2" key="2">
    <citation type="submission" date="2020-09" db="EMBL/GenBank/DDBJ databases">
        <authorList>
            <person name="Sun Q."/>
            <person name="Ohkuma M."/>
        </authorList>
    </citation>
    <scope>NUCLEOTIDE SEQUENCE</scope>
    <source>
        <strain evidence="2">JCM 11219</strain>
    </source>
</reference>
<dbReference type="AlphaFoldDB" id="A0A830E5U5"/>
<evidence type="ECO:0000313" key="3">
    <source>
        <dbReference type="Proteomes" id="UP000657075"/>
    </source>
</evidence>
<reference evidence="1" key="4">
    <citation type="journal article" date="2023" name="Microbiol. Resour. Announc.">
        <title>Complete Genome Sequence of Vulcanisaeta souniana Strain IC-059, a Hyperthermophilic Archaeon Isolated from Hot Spring Water in Japan.</title>
        <authorList>
            <person name="Kato S."/>
            <person name="Itoh T."/>
            <person name="Wu L."/>
            <person name="Ma J."/>
            <person name="Ohkuma M."/>
        </authorList>
    </citation>
    <scope>NUCLEOTIDE SEQUENCE</scope>
    <source>
        <strain evidence="1">JCM 11219</strain>
    </source>
</reference>
<reference evidence="2" key="1">
    <citation type="journal article" date="2014" name="Int. J. Syst. Evol. Microbiol.">
        <title>Complete genome sequence of Corynebacterium casei LMG S-19264T (=DSM 44701T), isolated from a smear-ripened cheese.</title>
        <authorList>
            <consortium name="US DOE Joint Genome Institute (JGI-PGF)"/>
            <person name="Walter F."/>
            <person name="Albersmeier A."/>
            <person name="Kalinowski J."/>
            <person name="Ruckert C."/>
        </authorList>
    </citation>
    <scope>NUCLEOTIDE SEQUENCE</scope>
    <source>
        <strain evidence="2">JCM 11219</strain>
    </source>
</reference>
<accession>A0A830E5U5</accession>
<proteinExistence type="predicted"/>
<dbReference type="EMBL" id="AP026830">
    <property type="protein sequence ID" value="BDR92937.1"/>
    <property type="molecule type" value="Genomic_DNA"/>
</dbReference>